<keyword evidence="2" id="KW-0489">Methyltransferase</keyword>
<accession>A0A1H1XSF6</accession>
<keyword evidence="7" id="KW-1185">Reference proteome</keyword>
<dbReference type="Gene3D" id="3.40.50.150">
    <property type="entry name" value="Vaccinia Virus protein VP39"/>
    <property type="match status" value="1"/>
</dbReference>
<organism evidence="6 7">
    <name type="scientific">Actinoplanes derwentensis</name>
    <dbReference type="NCBI Taxonomy" id="113562"/>
    <lineage>
        <taxon>Bacteria</taxon>
        <taxon>Bacillati</taxon>
        <taxon>Actinomycetota</taxon>
        <taxon>Actinomycetes</taxon>
        <taxon>Micromonosporales</taxon>
        <taxon>Micromonosporaceae</taxon>
        <taxon>Actinoplanes</taxon>
    </lineage>
</organism>
<dbReference type="PANTHER" id="PTHR33841:SF1">
    <property type="entry name" value="DNA METHYLTRANSFERASE A"/>
    <property type="match status" value="1"/>
</dbReference>
<comment type="catalytic activity">
    <reaction evidence="4">
        <text>a 2'-deoxyadenosine in DNA + S-adenosyl-L-methionine = an N(6)-methyl-2'-deoxyadenosine in DNA + S-adenosyl-L-homocysteine + H(+)</text>
        <dbReference type="Rhea" id="RHEA:15197"/>
        <dbReference type="Rhea" id="RHEA-COMP:12418"/>
        <dbReference type="Rhea" id="RHEA-COMP:12419"/>
        <dbReference type="ChEBI" id="CHEBI:15378"/>
        <dbReference type="ChEBI" id="CHEBI:57856"/>
        <dbReference type="ChEBI" id="CHEBI:59789"/>
        <dbReference type="ChEBI" id="CHEBI:90615"/>
        <dbReference type="ChEBI" id="CHEBI:90616"/>
        <dbReference type="EC" id="2.1.1.72"/>
    </reaction>
</comment>
<evidence type="ECO:0000256" key="5">
    <source>
        <dbReference type="SAM" id="MobiDB-lite"/>
    </source>
</evidence>
<dbReference type="InterPro" id="IPR050953">
    <property type="entry name" value="N4_N6_ade-DNA_methylase"/>
</dbReference>
<dbReference type="GO" id="GO:0032259">
    <property type="term" value="P:methylation"/>
    <property type="evidence" value="ECO:0007669"/>
    <property type="project" value="UniProtKB-KW"/>
</dbReference>
<dbReference type="GO" id="GO:0009007">
    <property type="term" value="F:site-specific DNA-methyltransferase (adenine-specific) activity"/>
    <property type="evidence" value="ECO:0007669"/>
    <property type="project" value="UniProtKB-EC"/>
</dbReference>
<evidence type="ECO:0000256" key="1">
    <source>
        <dbReference type="ARBA" id="ARBA00011900"/>
    </source>
</evidence>
<evidence type="ECO:0000313" key="6">
    <source>
        <dbReference type="EMBL" id="SDT11706.1"/>
    </source>
</evidence>
<keyword evidence="3" id="KW-0808">Transferase</keyword>
<dbReference type="Proteomes" id="UP000198688">
    <property type="component" value="Chromosome I"/>
</dbReference>
<dbReference type="AlphaFoldDB" id="A0A1H1XSF6"/>
<evidence type="ECO:0000256" key="2">
    <source>
        <dbReference type="ARBA" id="ARBA00022603"/>
    </source>
</evidence>
<reference evidence="6 7" key="1">
    <citation type="submission" date="2016-10" db="EMBL/GenBank/DDBJ databases">
        <authorList>
            <person name="de Groot N.N."/>
        </authorList>
    </citation>
    <scope>NUCLEOTIDE SEQUENCE [LARGE SCALE GENOMIC DNA]</scope>
    <source>
        <strain evidence="6 7">DSM 43941</strain>
    </source>
</reference>
<evidence type="ECO:0000256" key="3">
    <source>
        <dbReference type="ARBA" id="ARBA00022679"/>
    </source>
</evidence>
<name>A0A1H1XSF6_9ACTN</name>
<dbReference type="STRING" id="113562.SAMN04489716_2558"/>
<dbReference type="SUPFAM" id="SSF53335">
    <property type="entry name" value="S-adenosyl-L-methionine-dependent methyltransferases"/>
    <property type="match status" value="1"/>
</dbReference>
<feature type="compositionally biased region" description="Low complexity" evidence="5">
    <location>
        <begin position="952"/>
        <end position="979"/>
    </location>
</feature>
<feature type="region of interest" description="Disordered" evidence="5">
    <location>
        <begin position="896"/>
        <end position="1031"/>
    </location>
</feature>
<proteinExistence type="predicted"/>
<evidence type="ECO:0000313" key="7">
    <source>
        <dbReference type="Proteomes" id="UP000198688"/>
    </source>
</evidence>
<dbReference type="PANTHER" id="PTHR33841">
    <property type="entry name" value="DNA METHYLTRANSFERASE YEEA-RELATED"/>
    <property type="match status" value="1"/>
</dbReference>
<gene>
    <name evidence="6" type="ORF">SAMN04489716_2558</name>
</gene>
<dbReference type="REBASE" id="163005">
    <property type="entry name" value="Ade43941ORF2557P"/>
</dbReference>
<dbReference type="EC" id="2.1.1.72" evidence="1"/>
<sequence length="1092" mass="120926">MTFDAIANRGEYLSSYYLAEVLPRDLKKRDEGLLARWAKEESDGRSTPRVGIRALRRDYLDAKRDLADLGDAEKRSIVLHDLHTTILSWLGYLEPGTTQREPVAITVERANHEYEVLVAHSEPGIVVIECGWATDPDEVVDPDEDAGRLRHPFDLDRREHIDAGFALAAWLFGAEHNPPRYVLILCGGVLVLTDRLTWGERRYLAAALDTAYARNDTRNAGELDVIAALFSADALRPPPEGGAEPLAGLIAGSRQNAAGVSSELREGIRLSVEHIANEVLARIAQTGVRPEQLMEPAELGRSLAREALRYLYRILFLLYAEARPDLGVLPVDYPEYMEGYSLARLGDLVTRPLVGEAAANGFHLYESLDLLFHKVNNGYRERGTAEVTRTTSESESIRFEPLRSNLFLDGAIKHIGPKAFTHPDDDPDEPEARTIDTRLRNATLHTVLRLLMLTRGNKKERGGFISYAQLGISQLGAVYEGLMSYTGFIADEDLYEVAKSGDASDGSWMIRASTVHAFPDEVFVTRVDEEGRRDRVYYPVGNFVYRLAGRDRQTSASYYTPPSLTEVTVKLALRQLVEENPPQRPEDVLTWTICEPALGSGAFLNEAINQVAAEYLRRAQEREERTLDPEQYAAELQNVKAYIALHNCYGVDLNETAVELAEVSIWLNVMHRGLRAPWFGLHLRHGNSLIGAGRRTYPKKALTKRAWLNTAPQDRPLRDGDLPAGELHHFLLPADGWGTVSKEKEARAWAPEDAARLRDWRKGILHPDTKKSASHLRRLEGLAGRVEMFWDLVRQRIKLSEDKIRRHIDVWGATGLPDADDSAPREEILAALEAVGAPYWRLKTLMDAWCALWFWPLEHANLLDGTAPEYGQAATSDPGSKSGSFRKRHLSSTCGQTAPCSVSPNSDCPSSSHSLPRVGRRNCGLARSESPYGSPARCPSRAWTTGLTSAKPCSAPTTSRRTRSSPPSTTSKPLRSTRTNCSGGPGWRRLPALPSGSRGPASSRRSLPARASSTGSCSSPKSSPMAASTCRSATRRGCARNGERTLCLPRGSRGSVWRINRRCRIGVNARRHSWILPQAVTTTSASYPTAVA</sequence>
<feature type="compositionally biased region" description="Low complexity" evidence="5">
    <location>
        <begin position="991"/>
        <end position="1028"/>
    </location>
</feature>
<protein>
    <recommendedName>
        <fullName evidence="1">site-specific DNA-methyltransferase (adenine-specific)</fullName>
        <ecNumber evidence="1">2.1.1.72</ecNumber>
    </recommendedName>
</protein>
<evidence type="ECO:0000256" key="4">
    <source>
        <dbReference type="ARBA" id="ARBA00047942"/>
    </source>
</evidence>
<feature type="compositionally biased region" description="Low complexity" evidence="5">
    <location>
        <begin position="899"/>
        <end position="916"/>
    </location>
</feature>
<dbReference type="InterPro" id="IPR029063">
    <property type="entry name" value="SAM-dependent_MTases_sf"/>
</dbReference>
<dbReference type="EMBL" id="LT629758">
    <property type="protein sequence ID" value="SDT11706.1"/>
    <property type="molecule type" value="Genomic_DNA"/>
</dbReference>